<dbReference type="InterPro" id="IPR016155">
    <property type="entry name" value="Mopterin_synth/thiamin_S_b"/>
</dbReference>
<dbReference type="GO" id="GO:0006777">
    <property type="term" value="P:Mo-molybdopterin cofactor biosynthetic process"/>
    <property type="evidence" value="ECO:0007669"/>
    <property type="project" value="InterPro"/>
</dbReference>
<dbReference type="PANTHER" id="PTHR33359">
    <property type="entry name" value="MOLYBDOPTERIN SYNTHASE SULFUR CARRIER SUBUNIT"/>
    <property type="match status" value="1"/>
</dbReference>
<gene>
    <name evidence="2" type="ORF">D9757_008010</name>
</gene>
<comment type="caution">
    <text evidence="2">The sequence shown here is derived from an EMBL/GenBank/DDBJ whole genome shotgun (WGS) entry which is preliminary data.</text>
</comment>
<protein>
    <recommendedName>
        <fullName evidence="4">Molybdopterin synthase sulfur carrier subunit</fullName>
    </recommendedName>
</protein>
<dbReference type="InterPro" id="IPR012675">
    <property type="entry name" value="Beta-grasp_dom_sf"/>
</dbReference>
<dbReference type="GO" id="GO:0000166">
    <property type="term" value="F:nucleotide binding"/>
    <property type="evidence" value="ECO:0007669"/>
    <property type="project" value="UniProtKB-KW"/>
</dbReference>
<organism evidence="2 3">
    <name type="scientific">Collybiopsis confluens</name>
    <dbReference type="NCBI Taxonomy" id="2823264"/>
    <lineage>
        <taxon>Eukaryota</taxon>
        <taxon>Fungi</taxon>
        <taxon>Dikarya</taxon>
        <taxon>Basidiomycota</taxon>
        <taxon>Agaricomycotina</taxon>
        <taxon>Agaricomycetes</taxon>
        <taxon>Agaricomycetidae</taxon>
        <taxon>Agaricales</taxon>
        <taxon>Marasmiineae</taxon>
        <taxon>Omphalotaceae</taxon>
        <taxon>Collybiopsis</taxon>
    </lineage>
</organism>
<dbReference type="GO" id="GO:1990133">
    <property type="term" value="C:molybdopterin adenylyltransferase complex"/>
    <property type="evidence" value="ECO:0007669"/>
    <property type="project" value="TreeGrafter"/>
</dbReference>
<dbReference type="InterPro" id="IPR044672">
    <property type="entry name" value="MOCS2A"/>
</dbReference>
<evidence type="ECO:0000313" key="3">
    <source>
        <dbReference type="Proteomes" id="UP000518752"/>
    </source>
</evidence>
<proteinExistence type="predicted"/>
<dbReference type="Proteomes" id="UP000518752">
    <property type="component" value="Unassembled WGS sequence"/>
</dbReference>
<name>A0A8H5M127_9AGAR</name>
<dbReference type="PANTHER" id="PTHR33359:SF1">
    <property type="entry name" value="MOLYBDOPTERIN SYNTHASE SULFUR CARRIER SUBUNIT"/>
    <property type="match status" value="1"/>
</dbReference>
<dbReference type="EMBL" id="JAACJN010000084">
    <property type="protein sequence ID" value="KAF5377360.1"/>
    <property type="molecule type" value="Genomic_DNA"/>
</dbReference>
<dbReference type="AlphaFoldDB" id="A0A8H5M127"/>
<dbReference type="SUPFAM" id="SSF54285">
    <property type="entry name" value="MoaD/ThiS"/>
    <property type="match status" value="1"/>
</dbReference>
<dbReference type="OrthoDB" id="5595860at2759"/>
<dbReference type="CDD" id="cd00754">
    <property type="entry name" value="Ubl_MoaD"/>
    <property type="match status" value="1"/>
</dbReference>
<evidence type="ECO:0008006" key="4">
    <source>
        <dbReference type="Google" id="ProtNLM"/>
    </source>
</evidence>
<evidence type="ECO:0000256" key="1">
    <source>
        <dbReference type="ARBA" id="ARBA00022741"/>
    </source>
</evidence>
<dbReference type="Gene3D" id="3.10.20.30">
    <property type="match status" value="1"/>
</dbReference>
<keyword evidence="1" id="KW-0547">Nucleotide-binding</keyword>
<reference evidence="2 3" key="1">
    <citation type="journal article" date="2020" name="ISME J.">
        <title>Uncovering the hidden diversity of litter-decomposition mechanisms in mushroom-forming fungi.</title>
        <authorList>
            <person name="Floudas D."/>
            <person name="Bentzer J."/>
            <person name="Ahren D."/>
            <person name="Johansson T."/>
            <person name="Persson P."/>
            <person name="Tunlid A."/>
        </authorList>
    </citation>
    <scope>NUCLEOTIDE SEQUENCE [LARGE SCALE GENOMIC DNA]</scope>
    <source>
        <strain evidence="2 3">CBS 406.79</strain>
    </source>
</reference>
<accession>A0A8H5M127</accession>
<evidence type="ECO:0000313" key="2">
    <source>
        <dbReference type="EMBL" id="KAF5377360.1"/>
    </source>
</evidence>
<keyword evidence="3" id="KW-1185">Reference proteome</keyword>
<sequence length="100" mass="10717">MSASSANITVLYFAAASTAVGLSKELIPIPAQDFYLSSLPSLLVERHANLRGAKIGEQLRDILDSSQWSVDAEMVDEEHLSKVELRDGMEVAVICPVSGG</sequence>